<evidence type="ECO:0000313" key="3">
    <source>
        <dbReference type="Proteomes" id="UP000041254"/>
    </source>
</evidence>
<feature type="compositionally biased region" description="Basic residues" evidence="1">
    <location>
        <begin position="527"/>
        <end position="536"/>
    </location>
</feature>
<feature type="compositionally biased region" description="Basic and acidic residues" evidence="1">
    <location>
        <begin position="50"/>
        <end position="91"/>
    </location>
</feature>
<accession>A0A0G4GMH2</accession>
<dbReference type="PhylomeDB" id="A0A0G4GMH2"/>
<feature type="region of interest" description="Disordered" evidence="1">
    <location>
        <begin position="1"/>
        <end position="177"/>
    </location>
</feature>
<feature type="compositionally biased region" description="Gly residues" evidence="1">
    <location>
        <begin position="627"/>
        <end position="642"/>
    </location>
</feature>
<feature type="compositionally biased region" description="Low complexity" evidence="1">
    <location>
        <begin position="573"/>
        <end position="585"/>
    </location>
</feature>
<name>A0A0G4GMH2_VITBC</name>
<dbReference type="VEuPathDB" id="CryptoDB:Vbra_10143"/>
<feature type="compositionally biased region" description="Basic and acidic residues" evidence="1">
    <location>
        <begin position="364"/>
        <end position="382"/>
    </location>
</feature>
<feature type="compositionally biased region" description="Low complexity" evidence="1">
    <location>
        <begin position="486"/>
        <end position="506"/>
    </location>
</feature>
<dbReference type="Proteomes" id="UP000041254">
    <property type="component" value="Unassembled WGS sequence"/>
</dbReference>
<reference evidence="2 3" key="1">
    <citation type="submission" date="2014-11" db="EMBL/GenBank/DDBJ databases">
        <authorList>
            <person name="Zhu J."/>
            <person name="Qi W."/>
            <person name="Song R."/>
        </authorList>
    </citation>
    <scope>NUCLEOTIDE SEQUENCE [LARGE SCALE GENOMIC DNA]</scope>
</reference>
<organism evidence="2 3">
    <name type="scientific">Vitrella brassicaformis (strain CCMP3155)</name>
    <dbReference type="NCBI Taxonomy" id="1169540"/>
    <lineage>
        <taxon>Eukaryota</taxon>
        <taxon>Sar</taxon>
        <taxon>Alveolata</taxon>
        <taxon>Colpodellida</taxon>
        <taxon>Vitrellaceae</taxon>
        <taxon>Vitrella</taxon>
    </lineage>
</organism>
<dbReference type="AlphaFoldDB" id="A0A0G4GMH2"/>
<proteinExistence type="predicted"/>
<feature type="compositionally biased region" description="Basic residues" evidence="1">
    <location>
        <begin position="109"/>
        <end position="122"/>
    </location>
</feature>
<dbReference type="EMBL" id="CDMY01000718">
    <property type="protein sequence ID" value="CEM31386.1"/>
    <property type="molecule type" value="Genomic_DNA"/>
</dbReference>
<evidence type="ECO:0000256" key="1">
    <source>
        <dbReference type="SAM" id="MobiDB-lite"/>
    </source>
</evidence>
<feature type="compositionally biased region" description="Acidic residues" evidence="1">
    <location>
        <begin position="335"/>
        <end position="349"/>
    </location>
</feature>
<dbReference type="InParanoid" id="A0A0G4GMH2"/>
<gene>
    <name evidence="2" type="ORF">Vbra_10143</name>
</gene>
<feature type="compositionally biased region" description="Basic and acidic residues" evidence="1">
    <location>
        <begin position="313"/>
        <end position="322"/>
    </location>
</feature>
<feature type="compositionally biased region" description="Acidic residues" evidence="1">
    <location>
        <begin position="126"/>
        <end position="154"/>
    </location>
</feature>
<keyword evidence="3" id="KW-1185">Reference proteome</keyword>
<feature type="region of interest" description="Disordered" evidence="1">
    <location>
        <begin position="472"/>
        <end position="686"/>
    </location>
</feature>
<sequence length="780" mass="82989">MASAPAGRSPSVKKKGEPDAAAAAHESSVKKEEDMTGPGAQQPAHSSRRGGRDEGRHSQGVEERSGEVREGAGEGRAESRHGESNDGRGVGDGDEDMSGSLFCSDRRAGRAARQKVAKLSKRATKDDEEDEEDDDYEDDDDDSSSSGEDDDCDAQEVKDRSPSHSPGAYKQKIKRQRTAMRRALQEFLDKLRDKLGVERGLGIHVADTRRKRPALRIRLERKKVTVCDEHVSVEEGHTAREMRRAAIEYRNTEFEKHGVPPITGYEELLDEHPFPDDGQVEPPAAAAAAAAAVAPAAAAYPPSPRHRRKWKQKGPEDGEINKRSSKGRRTGMDTDAVEEDGDDCEDGEDSSSSGGGDDCDAQEAMDRSPTHSPDASKEDIRRQPMRRTLQKFLDKLKAKLGMASGLGVTVASALMKPALRIRLQRDGATVCDEYVGVEKGHTAREMCRAAMEYRNTRFEKHGVPPITGYEELLNDYPFPDDGQVEPPAAAAPAPAAAAAAAAAPAPAAYPPSPRRGRKRKGREDRKSSKRSTKRRRTDSGAGSWDEQTPPVSAPPPPTKSHGHGAHTADHGNAAPLASASAAAAAAGGGGGGGAPDVDDKTMEGEGGGQAGAGAVVKQEREGHDNSGAGGGANGGSHGGGRAVGDAANPIDLDSDKDGSTKQATGRVSAAAAAAATRGGVKKEEKDDVPRFKTVELSSLTNDDIVAIFMQDARLTNLVDTARTEEWDGETFAEVLETDKMNVQKAINEVLGNRITTGKVARIVRWLKRIDPNAVQVPLST</sequence>
<feature type="region of interest" description="Disordered" evidence="1">
    <location>
        <begin position="296"/>
        <end position="385"/>
    </location>
</feature>
<evidence type="ECO:0000313" key="2">
    <source>
        <dbReference type="EMBL" id="CEM31386.1"/>
    </source>
</evidence>
<protein>
    <submittedName>
        <fullName evidence="2">Uncharacterized protein</fullName>
    </submittedName>
</protein>